<sequence>MLIYKKATPQELQKYRDDQVKSWKKEKDLQRLTETQVNQMMDLFLLFASQRTFTIRTKDVEAQNTLLRVNEESTLFSNVLSKMVQVDEDLNFINFLKIYLQCIGEAQQEEQLKQLFTTLTAKGAINLEDLKRLAQELDHYHLKEEDLNEIMKVISGDGKEITEQDFIRFYTQIIIMIKIIYRFSTQQINYYTILELNATSTQKQIKQNYLKLAKIYHPDVYKGNDTNRFKLIQEAYNTLKTPEKRQSYDQTIFKERAFANQERSQSSESEETTQKNEYTAKQTKDGINFTFTKKEYKEATEEKTVEEDFRKFMQEPLKINPEEVKVYENIVARQMTKEHKAQDEFIIAKENKWKIFFFKAHQIGYAQQVKDYIKGINQQWQQKKSDTDEMRQLKRQMQKRVANSILFIFIGLSLPFFYSALARRQEIDKDFKEDLDFLYKVADQMDYLEISTRFVY</sequence>
<feature type="transmembrane region" description="Helical" evidence="2">
    <location>
        <begin position="401"/>
        <end position="421"/>
    </location>
</feature>
<dbReference type="AlphaFoldDB" id="A0C5S5"/>
<dbReference type="PANTHER" id="PTHR44240">
    <property type="entry name" value="DNAJ DOMAIN (PROKARYOTIC HEAT SHOCK PROTEIN)-RELATED"/>
    <property type="match status" value="1"/>
</dbReference>
<dbReference type="PROSITE" id="PS50076">
    <property type="entry name" value="DNAJ_2"/>
    <property type="match status" value="1"/>
</dbReference>
<dbReference type="Gene3D" id="1.10.238.10">
    <property type="entry name" value="EF-hand"/>
    <property type="match status" value="1"/>
</dbReference>
<dbReference type="OrthoDB" id="10250354at2759"/>
<evidence type="ECO:0000256" key="2">
    <source>
        <dbReference type="SAM" id="Phobius"/>
    </source>
</evidence>
<dbReference type="Gene3D" id="1.10.287.110">
    <property type="entry name" value="DnaJ domain"/>
    <property type="match status" value="1"/>
</dbReference>
<evidence type="ECO:0000313" key="4">
    <source>
        <dbReference type="EMBL" id="CAK66142.1"/>
    </source>
</evidence>
<dbReference type="SMART" id="SM00271">
    <property type="entry name" value="DnaJ"/>
    <property type="match status" value="1"/>
</dbReference>
<keyword evidence="2" id="KW-1133">Transmembrane helix</keyword>
<dbReference type="GeneID" id="5019324"/>
<dbReference type="STRING" id="5888.A0C5S5"/>
<dbReference type="OMA" id="NIDIMNQ"/>
<proteinExistence type="predicted"/>
<dbReference type="PRINTS" id="PR00625">
    <property type="entry name" value="JDOMAIN"/>
</dbReference>
<name>A0C5S5_PARTE</name>
<dbReference type="InParanoid" id="A0C5S5"/>
<dbReference type="InterPro" id="IPR001623">
    <property type="entry name" value="DnaJ_domain"/>
</dbReference>
<keyword evidence="2" id="KW-0472">Membrane</keyword>
<evidence type="ECO:0000259" key="3">
    <source>
        <dbReference type="PROSITE" id="PS50076"/>
    </source>
</evidence>
<dbReference type="eggNOG" id="KOG0712">
    <property type="taxonomic scope" value="Eukaryota"/>
</dbReference>
<feature type="domain" description="J" evidence="3">
    <location>
        <begin position="189"/>
        <end position="252"/>
    </location>
</feature>
<gene>
    <name evidence="4" type="ORF">GSPATT00035271001</name>
</gene>
<keyword evidence="5" id="KW-1185">Reference proteome</keyword>
<dbReference type="SUPFAM" id="SSF47473">
    <property type="entry name" value="EF-hand"/>
    <property type="match status" value="1"/>
</dbReference>
<protein>
    <recommendedName>
        <fullName evidence="3">J domain-containing protein</fullName>
    </recommendedName>
</protein>
<dbReference type="EMBL" id="CT868042">
    <property type="protein sequence ID" value="CAK66142.1"/>
    <property type="molecule type" value="Genomic_DNA"/>
</dbReference>
<feature type="region of interest" description="Disordered" evidence="1">
    <location>
        <begin position="259"/>
        <end position="279"/>
    </location>
</feature>
<dbReference type="Proteomes" id="UP000000600">
    <property type="component" value="Unassembled WGS sequence"/>
</dbReference>
<dbReference type="InterPro" id="IPR036869">
    <property type="entry name" value="J_dom_sf"/>
</dbReference>
<organism evidence="4 5">
    <name type="scientific">Paramecium tetraurelia</name>
    <dbReference type="NCBI Taxonomy" id="5888"/>
    <lineage>
        <taxon>Eukaryota</taxon>
        <taxon>Sar</taxon>
        <taxon>Alveolata</taxon>
        <taxon>Ciliophora</taxon>
        <taxon>Intramacronucleata</taxon>
        <taxon>Oligohymenophorea</taxon>
        <taxon>Peniculida</taxon>
        <taxon>Parameciidae</taxon>
        <taxon>Paramecium</taxon>
    </lineage>
</organism>
<dbReference type="CDD" id="cd06257">
    <property type="entry name" value="DnaJ"/>
    <property type="match status" value="1"/>
</dbReference>
<keyword evidence="2" id="KW-0812">Transmembrane</keyword>
<dbReference type="InterPro" id="IPR052276">
    <property type="entry name" value="Diphthamide-biosynth_chaperone"/>
</dbReference>
<dbReference type="KEGG" id="ptm:GSPATT00035271001"/>
<evidence type="ECO:0000313" key="5">
    <source>
        <dbReference type="Proteomes" id="UP000000600"/>
    </source>
</evidence>
<dbReference type="SUPFAM" id="SSF46565">
    <property type="entry name" value="Chaperone J-domain"/>
    <property type="match status" value="1"/>
</dbReference>
<dbReference type="PANTHER" id="PTHR44240:SF10">
    <property type="entry name" value="J DOMAIN-CONTAINING PROTEIN"/>
    <property type="match status" value="1"/>
</dbReference>
<dbReference type="HOGENOM" id="CLU_600606_0_0_1"/>
<dbReference type="InterPro" id="IPR011992">
    <property type="entry name" value="EF-hand-dom_pair"/>
</dbReference>
<accession>A0C5S5</accession>
<dbReference type="RefSeq" id="XP_001433539.1">
    <property type="nucleotide sequence ID" value="XM_001433502.1"/>
</dbReference>
<dbReference type="Pfam" id="PF00226">
    <property type="entry name" value="DnaJ"/>
    <property type="match status" value="1"/>
</dbReference>
<evidence type="ECO:0000256" key="1">
    <source>
        <dbReference type="SAM" id="MobiDB-lite"/>
    </source>
</evidence>
<reference evidence="4 5" key="1">
    <citation type="journal article" date="2006" name="Nature">
        <title>Global trends of whole-genome duplications revealed by the ciliate Paramecium tetraurelia.</title>
        <authorList>
            <consortium name="Genoscope"/>
            <person name="Aury J.-M."/>
            <person name="Jaillon O."/>
            <person name="Duret L."/>
            <person name="Noel B."/>
            <person name="Jubin C."/>
            <person name="Porcel B.M."/>
            <person name="Segurens B."/>
            <person name="Daubin V."/>
            <person name="Anthouard V."/>
            <person name="Aiach N."/>
            <person name="Arnaiz O."/>
            <person name="Billaut A."/>
            <person name="Beisson J."/>
            <person name="Blanc I."/>
            <person name="Bouhouche K."/>
            <person name="Camara F."/>
            <person name="Duharcourt S."/>
            <person name="Guigo R."/>
            <person name="Gogendeau D."/>
            <person name="Katinka M."/>
            <person name="Keller A.-M."/>
            <person name="Kissmehl R."/>
            <person name="Klotz C."/>
            <person name="Koll F."/>
            <person name="Le Moue A."/>
            <person name="Lepere C."/>
            <person name="Malinsky S."/>
            <person name="Nowacki M."/>
            <person name="Nowak J.K."/>
            <person name="Plattner H."/>
            <person name="Poulain J."/>
            <person name="Ruiz F."/>
            <person name="Serrano V."/>
            <person name="Zagulski M."/>
            <person name="Dessen P."/>
            <person name="Betermier M."/>
            <person name="Weissenbach J."/>
            <person name="Scarpelli C."/>
            <person name="Schachter V."/>
            <person name="Sperling L."/>
            <person name="Meyer E."/>
            <person name="Cohen J."/>
            <person name="Wincker P."/>
        </authorList>
    </citation>
    <scope>NUCLEOTIDE SEQUENCE [LARGE SCALE GENOMIC DNA]</scope>
    <source>
        <strain evidence="4 5">Stock d4-2</strain>
    </source>
</reference>